<evidence type="ECO:0000313" key="10">
    <source>
        <dbReference type="Proteomes" id="UP001058381"/>
    </source>
</evidence>
<dbReference type="InterPro" id="IPR051811">
    <property type="entry name" value="Cytochrome_c550/c551-like"/>
</dbReference>
<gene>
    <name evidence="9" type="ORF">M0D43_18345</name>
</gene>
<feature type="chain" id="PRO_5040209301" evidence="7">
    <location>
        <begin position="23"/>
        <end position="98"/>
    </location>
</feature>
<dbReference type="GO" id="GO:0046872">
    <property type="term" value="F:metal ion binding"/>
    <property type="evidence" value="ECO:0007669"/>
    <property type="project" value="UniProtKB-KW"/>
</dbReference>
<evidence type="ECO:0000256" key="2">
    <source>
        <dbReference type="ARBA" id="ARBA00022617"/>
    </source>
</evidence>
<evidence type="ECO:0000256" key="4">
    <source>
        <dbReference type="ARBA" id="ARBA00022982"/>
    </source>
</evidence>
<dbReference type="PANTHER" id="PTHR37823">
    <property type="entry name" value="CYTOCHROME C-553-LIKE"/>
    <property type="match status" value="1"/>
</dbReference>
<dbReference type="Gene3D" id="1.10.760.10">
    <property type="entry name" value="Cytochrome c-like domain"/>
    <property type="match status" value="1"/>
</dbReference>
<keyword evidence="3 6" id="KW-0479">Metal-binding</keyword>
<evidence type="ECO:0000256" key="3">
    <source>
        <dbReference type="ARBA" id="ARBA00022723"/>
    </source>
</evidence>
<dbReference type="Pfam" id="PF13442">
    <property type="entry name" value="Cytochrome_CBB3"/>
    <property type="match status" value="1"/>
</dbReference>
<dbReference type="GeneID" id="75153356"/>
<protein>
    <submittedName>
        <fullName evidence="9">Cytochrome c</fullName>
    </submittedName>
</protein>
<keyword evidence="5 6" id="KW-0408">Iron</keyword>
<name>A0A9Q9J2B8_9XANT</name>
<dbReference type="GO" id="GO:0009055">
    <property type="term" value="F:electron transfer activity"/>
    <property type="evidence" value="ECO:0007669"/>
    <property type="project" value="InterPro"/>
</dbReference>
<dbReference type="Proteomes" id="UP001058381">
    <property type="component" value="Chromosome"/>
</dbReference>
<feature type="domain" description="Cytochrome c" evidence="8">
    <location>
        <begin position="24"/>
        <end position="98"/>
    </location>
</feature>
<reference evidence="9" key="1">
    <citation type="submission" date="2022-04" db="EMBL/GenBank/DDBJ databases">
        <title>Xanthomonas prunicola pv. tritici, a pathogen causing a previously unreported foliar disease of wheat.</title>
        <authorList>
            <person name="Clavijo F."/>
            <person name="Curland R.D."/>
            <person name="Dill-Macky R."/>
            <person name="Pereyra S."/>
            <person name="Roman-Reyna V."/>
            <person name="Siri M.I."/>
        </authorList>
    </citation>
    <scope>NUCLEOTIDE SEQUENCE</scope>
    <source>
        <strain evidence="9">CIX249</strain>
    </source>
</reference>
<evidence type="ECO:0000256" key="6">
    <source>
        <dbReference type="PROSITE-ProRule" id="PRU00433"/>
    </source>
</evidence>
<dbReference type="EMBL" id="CP096142">
    <property type="protein sequence ID" value="UXA64848.1"/>
    <property type="molecule type" value="Genomic_DNA"/>
</dbReference>
<keyword evidence="2 6" id="KW-0349">Heme</keyword>
<dbReference type="SUPFAM" id="SSF46626">
    <property type="entry name" value="Cytochrome c"/>
    <property type="match status" value="1"/>
</dbReference>
<organism evidence="9 10">
    <name type="scientific">Xanthomonas prunicola</name>
    <dbReference type="NCBI Taxonomy" id="2053930"/>
    <lineage>
        <taxon>Bacteria</taxon>
        <taxon>Pseudomonadati</taxon>
        <taxon>Pseudomonadota</taxon>
        <taxon>Gammaproteobacteria</taxon>
        <taxon>Lysobacterales</taxon>
        <taxon>Lysobacteraceae</taxon>
        <taxon>Xanthomonas</taxon>
    </lineage>
</organism>
<dbReference type="InterPro" id="IPR036909">
    <property type="entry name" value="Cyt_c-like_dom_sf"/>
</dbReference>
<sequence length="98" mass="10223">MKTILTMAAALLGATLATTAWSKDDPTAGAQLYATHCTACHGANRAGVPPTFPALTDVGKRLPPAQIKEKIRNGGGLMPSFAQLSQQEIDDIASFLAQ</sequence>
<feature type="signal peptide" evidence="7">
    <location>
        <begin position="1"/>
        <end position="22"/>
    </location>
</feature>
<evidence type="ECO:0000256" key="7">
    <source>
        <dbReference type="SAM" id="SignalP"/>
    </source>
</evidence>
<keyword evidence="1" id="KW-0813">Transport</keyword>
<dbReference type="RefSeq" id="WP_252162505.1">
    <property type="nucleotide sequence ID" value="NZ_CP094827.1"/>
</dbReference>
<evidence type="ECO:0000256" key="1">
    <source>
        <dbReference type="ARBA" id="ARBA00022448"/>
    </source>
</evidence>
<evidence type="ECO:0000313" key="9">
    <source>
        <dbReference type="EMBL" id="UXA64848.1"/>
    </source>
</evidence>
<dbReference type="PROSITE" id="PS51007">
    <property type="entry name" value="CYTC"/>
    <property type="match status" value="1"/>
</dbReference>
<evidence type="ECO:0000256" key="5">
    <source>
        <dbReference type="ARBA" id="ARBA00023004"/>
    </source>
</evidence>
<keyword evidence="7" id="KW-0732">Signal</keyword>
<evidence type="ECO:0000259" key="8">
    <source>
        <dbReference type="PROSITE" id="PS51007"/>
    </source>
</evidence>
<keyword evidence="4" id="KW-0249">Electron transport</keyword>
<accession>A0A9Q9J2B8</accession>
<proteinExistence type="predicted"/>
<dbReference type="GO" id="GO:0020037">
    <property type="term" value="F:heme binding"/>
    <property type="evidence" value="ECO:0007669"/>
    <property type="project" value="InterPro"/>
</dbReference>
<dbReference type="InterPro" id="IPR009056">
    <property type="entry name" value="Cyt_c-like_dom"/>
</dbReference>
<dbReference type="AlphaFoldDB" id="A0A9Q9J2B8"/>